<name>A0ACC2DDY7_DIPCM</name>
<evidence type="ECO:0000313" key="1">
    <source>
        <dbReference type="EMBL" id="KAJ7552400.1"/>
    </source>
</evidence>
<evidence type="ECO:0000313" key="2">
    <source>
        <dbReference type="Proteomes" id="UP001162992"/>
    </source>
</evidence>
<proteinExistence type="predicted"/>
<comment type="caution">
    <text evidence="1">The sequence shown here is derived from an EMBL/GenBank/DDBJ whole genome shotgun (WGS) entry which is preliminary data.</text>
</comment>
<dbReference type="Proteomes" id="UP001162992">
    <property type="component" value="Chromosome 6"/>
</dbReference>
<keyword evidence="2" id="KW-1185">Reference proteome</keyword>
<dbReference type="EMBL" id="CM055097">
    <property type="protein sequence ID" value="KAJ7552400.1"/>
    <property type="molecule type" value="Genomic_DNA"/>
</dbReference>
<protein>
    <submittedName>
        <fullName evidence="1">Uncharacterized protein</fullName>
    </submittedName>
</protein>
<sequence>MGVQGLWELLATVGCRVSVEALANKKLAIDASIWIIQFMKAMRDERGDMIRNAHLLGFFRRICKLLFLRIKPIFVFDGGTPALKRRTVLARRRQREKAQAKIRKTAEKLLLNHLRTKKLEEILDSRKEESKQKQQSSPPTVEANLNHKKDDSVLRGDKLGSAAAFKSQTHSEGSSGLPIGKAAQEAADALLAASLGAEWKEEMVGNTSDNHFAEISDSGSEDDDENEELILLVSQIRPLKEQSAAQSRLDPTVLASLPPSMQLDLLAQMREQLVAENRQRFQKVAKEPSSFSQLQIQAYLKTVAFRREVNEVQRAASGRGIGGVPSARIASESDREFIFSSTSNGKNVSMNSDGKEGIADGTAAGKENIKETSAFLPSVVSASAASSFFKKSHAVEEIEGDEAEERPEMSKASVANTVQTYVDEKGQLRVSKVRGMGVRMTRDLQWNLYLLKDKEAQTLENPSKPLETENKGENLASLQISFEDDGEPDLDQETKDLFSGIISDQYRFNAGQESATKSSVNSELISRAGFESTSEDKTHKLYLDSATSLIGEGREYKECRTDLSAGTEGAEFSPTFRTENHSNEEEEDFQWEQGEINWNCQPDAGQNHEMRDNSNEKLIADQNALQDSHINLAAVREDAQCGESELEWEDGNYDTFGAVCSTSNVKDIELITSNSEEAQLEEAIRRSLEDYSSQTPSTRVLKQLSIQEEKAQSYKATILRPSNDLDLRDQAIQDPYLTQERLRKGKALAYEEHDAKIQDLVEEQQICTKRHMQNVSATGEFFQTSLRHATGENNCTDVEVASIEIAPDIVTPDLNNHEAKIMGVQVKQRPAPSVGVQQKEIYFQIEGKVNGIEQKTEYATAIVDPQPREENCTGSQTLQGHIFHAEAKVVSMDLETEDRVQEVLSGSVLDNNFQKEDIPAEHLLRRAEETDVQRERQEMAQWEEDVLLERKELVKEKAELQAELQAKDEMNQAQLESENQMLIQEELELRAAQKKNERNADSVTGEMFAECQELLQMFGLPYVIAPMEAEAQCAFMDSIQLVDGVVTDDSDVFLFGGRNVYKNIFDDRKYVETYYMKDVEAELGINREKLIHMALLLGSDYTEGVSGIGIVNAIEVVNAFAGEDGLRLFKEWLDAPDPSLLGKFQPNAGKRGRSKKQNADLSDLKGAREGSPADLRKHDDLDRQIGDMDDIQRRRQIFMEKHRTISKNWNIPDSFPNRVVISAYNSPQVDKSSETFTWGRPDLEALRKFCLEKFLWNKDKADELLLPVLKEYDRRETQLRLEAFYSFNQRFAKIRSRRIQKAVTGITGRRSTELMDLPPDAISSPTVKKQRKRKSRQLIGKDGFSGSSTLQTQMIPESSEKDDPGHDSANIVKSPSKSVNASGKEIGMNTKGNISSLCGSRARGIQKTAKKSKKERKAPLKETSSSDSDNAIWDNLADYGGVDPQGKQQQCRRSMRVQSNAKYTCDDSENGSGDDDKDGDFSVTHHLSPGITSRTALSASEPFNSQRIDKCQGTAEVMKEQLLGKAHENEMMEMENGDEDYKYLQVGGGFVPTEQEQDNEFHEQDFDLPLKQTNPQAHNVTSRLQASSQDDPETSAASFAVKDPPLNTGARLRAAPFLRRKKK</sequence>
<reference evidence="2" key="1">
    <citation type="journal article" date="2024" name="Proc. Natl. Acad. Sci. U.S.A.">
        <title>Extraordinary preservation of gene collinearity over three hundred million years revealed in homosporous lycophytes.</title>
        <authorList>
            <person name="Li C."/>
            <person name="Wickell D."/>
            <person name="Kuo L.Y."/>
            <person name="Chen X."/>
            <person name="Nie B."/>
            <person name="Liao X."/>
            <person name="Peng D."/>
            <person name="Ji J."/>
            <person name="Jenkins J."/>
            <person name="Williams M."/>
            <person name="Shu S."/>
            <person name="Plott C."/>
            <person name="Barry K."/>
            <person name="Rajasekar S."/>
            <person name="Grimwood J."/>
            <person name="Han X."/>
            <person name="Sun S."/>
            <person name="Hou Z."/>
            <person name="He W."/>
            <person name="Dai G."/>
            <person name="Sun C."/>
            <person name="Schmutz J."/>
            <person name="Leebens-Mack J.H."/>
            <person name="Li F.W."/>
            <person name="Wang L."/>
        </authorList>
    </citation>
    <scope>NUCLEOTIDE SEQUENCE [LARGE SCALE GENOMIC DNA]</scope>
    <source>
        <strain evidence="2">cv. PW_Plant_1</strain>
    </source>
</reference>
<organism evidence="1 2">
    <name type="scientific">Diphasiastrum complanatum</name>
    <name type="common">Issler's clubmoss</name>
    <name type="synonym">Lycopodium complanatum</name>
    <dbReference type="NCBI Taxonomy" id="34168"/>
    <lineage>
        <taxon>Eukaryota</taxon>
        <taxon>Viridiplantae</taxon>
        <taxon>Streptophyta</taxon>
        <taxon>Embryophyta</taxon>
        <taxon>Tracheophyta</taxon>
        <taxon>Lycopodiopsida</taxon>
        <taxon>Lycopodiales</taxon>
        <taxon>Lycopodiaceae</taxon>
        <taxon>Lycopodioideae</taxon>
        <taxon>Diphasiastrum</taxon>
    </lineage>
</organism>
<gene>
    <name evidence="1" type="ORF">O6H91_06G054200</name>
</gene>
<accession>A0ACC2DDY7</accession>